<gene>
    <name evidence="8" type="ORF">PMIN01_00827</name>
</gene>
<keyword evidence="4" id="KW-0274">FAD</keyword>
<comment type="caution">
    <text evidence="8">The sequence shown here is derived from an EMBL/GenBank/DDBJ whole genome shotgun (WGS) entry which is preliminary data.</text>
</comment>
<dbReference type="Gene3D" id="3.30.465.10">
    <property type="match status" value="1"/>
</dbReference>
<keyword evidence="3" id="KW-0285">Flavoprotein</keyword>
<comment type="cofactor">
    <cofactor evidence="1">
        <name>FAD</name>
        <dbReference type="ChEBI" id="CHEBI:57692"/>
    </cofactor>
</comment>
<dbReference type="GO" id="GO:0016491">
    <property type="term" value="F:oxidoreductase activity"/>
    <property type="evidence" value="ECO:0007669"/>
    <property type="project" value="UniProtKB-KW"/>
</dbReference>
<dbReference type="PANTHER" id="PTHR42973:SF9">
    <property type="entry name" value="FAD-BINDING PCMH-TYPE DOMAIN-CONTAINING PROTEIN-RELATED"/>
    <property type="match status" value="1"/>
</dbReference>
<dbReference type="InterPro" id="IPR016166">
    <property type="entry name" value="FAD-bd_PCMH"/>
</dbReference>
<keyword evidence="6" id="KW-0732">Signal</keyword>
<evidence type="ECO:0000313" key="8">
    <source>
        <dbReference type="EMBL" id="KAF9741288.1"/>
    </source>
</evidence>
<dbReference type="InterPro" id="IPR036318">
    <property type="entry name" value="FAD-bd_PCMH-like_sf"/>
</dbReference>
<evidence type="ECO:0000256" key="3">
    <source>
        <dbReference type="ARBA" id="ARBA00022630"/>
    </source>
</evidence>
<proteinExistence type="inferred from homology"/>
<accession>A0A9P6GTK8</accession>
<comment type="similarity">
    <text evidence="2">Belongs to the oxygen-dependent FAD-linked oxidoreductase family.</text>
</comment>
<dbReference type="PANTHER" id="PTHR42973">
    <property type="entry name" value="BINDING OXIDOREDUCTASE, PUTATIVE (AFU_ORTHOLOGUE AFUA_1G17690)-RELATED"/>
    <property type="match status" value="1"/>
</dbReference>
<dbReference type="SUPFAM" id="SSF56176">
    <property type="entry name" value="FAD-binding/transporter-associated domain-like"/>
    <property type="match status" value="1"/>
</dbReference>
<dbReference type="EMBL" id="WJXW01000001">
    <property type="protein sequence ID" value="KAF9741288.1"/>
    <property type="molecule type" value="Genomic_DNA"/>
</dbReference>
<keyword evidence="9" id="KW-1185">Reference proteome</keyword>
<evidence type="ECO:0000256" key="5">
    <source>
        <dbReference type="ARBA" id="ARBA00023002"/>
    </source>
</evidence>
<organism evidence="8 9">
    <name type="scientific">Paraphaeosphaeria minitans</name>
    <dbReference type="NCBI Taxonomy" id="565426"/>
    <lineage>
        <taxon>Eukaryota</taxon>
        <taxon>Fungi</taxon>
        <taxon>Dikarya</taxon>
        <taxon>Ascomycota</taxon>
        <taxon>Pezizomycotina</taxon>
        <taxon>Dothideomycetes</taxon>
        <taxon>Pleosporomycetidae</taxon>
        <taxon>Pleosporales</taxon>
        <taxon>Massarineae</taxon>
        <taxon>Didymosphaeriaceae</taxon>
        <taxon>Paraphaeosphaeria</taxon>
    </lineage>
</organism>
<feature type="chain" id="PRO_5040323392" evidence="6">
    <location>
        <begin position="21"/>
        <end position="510"/>
    </location>
</feature>
<dbReference type="InterPro" id="IPR012951">
    <property type="entry name" value="BBE"/>
</dbReference>
<feature type="domain" description="FAD-binding PCMH-type" evidence="7">
    <location>
        <begin position="72"/>
        <end position="243"/>
    </location>
</feature>
<sequence length="510" mass="54974">MRSSLIIATWLSLGAAQTHAFGPFEKNVAARAGHLNAATAALKPFLSQNASVILPIDKDWDALQIRGTSPRIHPNFNAIVEAATEEDVQKTVELASKFGIPFLAVSGTHGWTKTLNNLPYGIQINMRKLNSVTVDPSGKTASIGGGTLQWEANRALYAKNKQAVLTLCECTSVAGPMLAGGHSMLQARHGYTLDDLVSARVILANGTAVTASSSSNPDLFWALRGAGQSFGVVTSLQLKLYDVPSTWTISTFIYTSDKLEAVLDAVNKVDSDATRSPNLVLSGVGKRIPPMDPENPVILYTLSYQGPEAEAAAYFAKFQAIGPITVKPSTNVNNVELYKVTQNSVDSVACTRNKNSMGSGVSLPSWNTTAARAAFDVFSKMTADPRFSQSVFLLENYGMQGVQAVDPSSTSLSLEERQYPAVANPTIWWNGTAAVGQADAEAYGEQIRQALFAGLPKGAKKHTYVNYAVGTEDFNQMYGYDTARVQRLKALKKAYDPRNGFRFYNPVPLA</sequence>
<keyword evidence="5" id="KW-0560">Oxidoreductase</keyword>
<dbReference type="Pfam" id="PF08031">
    <property type="entry name" value="BBE"/>
    <property type="match status" value="1"/>
</dbReference>
<protein>
    <submittedName>
        <fullName evidence="8">FAD-dependent oxygenase</fullName>
    </submittedName>
</protein>
<dbReference type="Gene3D" id="3.40.462.20">
    <property type="match status" value="1"/>
</dbReference>
<evidence type="ECO:0000256" key="6">
    <source>
        <dbReference type="SAM" id="SignalP"/>
    </source>
</evidence>
<name>A0A9P6GTK8_9PLEO</name>
<evidence type="ECO:0000259" key="7">
    <source>
        <dbReference type="PROSITE" id="PS51387"/>
    </source>
</evidence>
<dbReference type="Proteomes" id="UP000756921">
    <property type="component" value="Unassembled WGS sequence"/>
</dbReference>
<evidence type="ECO:0000256" key="2">
    <source>
        <dbReference type="ARBA" id="ARBA00005466"/>
    </source>
</evidence>
<reference evidence="8" key="1">
    <citation type="journal article" date="2020" name="Mol. Plant Microbe Interact.">
        <title>Genome Sequence of the Biocontrol Agent Coniothyrium minitans strain Conio (IMI 134523).</title>
        <authorList>
            <person name="Patel D."/>
            <person name="Shittu T.A."/>
            <person name="Baroncelli R."/>
            <person name="Muthumeenakshi S."/>
            <person name="Osborne T.H."/>
            <person name="Janganan T.K."/>
            <person name="Sreenivasaprasad S."/>
        </authorList>
    </citation>
    <scope>NUCLEOTIDE SEQUENCE</scope>
    <source>
        <strain evidence="8">Conio</strain>
    </source>
</reference>
<dbReference type="OrthoDB" id="9996127at2759"/>
<feature type="signal peptide" evidence="6">
    <location>
        <begin position="1"/>
        <end position="20"/>
    </location>
</feature>
<dbReference type="AlphaFoldDB" id="A0A9P6GTK8"/>
<evidence type="ECO:0000256" key="4">
    <source>
        <dbReference type="ARBA" id="ARBA00022827"/>
    </source>
</evidence>
<dbReference type="InterPro" id="IPR050416">
    <property type="entry name" value="FAD-linked_Oxidoreductase"/>
</dbReference>
<dbReference type="GO" id="GO:0071949">
    <property type="term" value="F:FAD binding"/>
    <property type="evidence" value="ECO:0007669"/>
    <property type="project" value="InterPro"/>
</dbReference>
<dbReference type="Pfam" id="PF01565">
    <property type="entry name" value="FAD_binding_4"/>
    <property type="match status" value="1"/>
</dbReference>
<dbReference type="PROSITE" id="PS51387">
    <property type="entry name" value="FAD_PCMH"/>
    <property type="match status" value="1"/>
</dbReference>
<evidence type="ECO:0000256" key="1">
    <source>
        <dbReference type="ARBA" id="ARBA00001974"/>
    </source>
</evidence>
<dbReference type="InterPro" id="IPR006094">
    <property type="entry name" value="Oxid_FAD_bind_N"/>
</dbReference>
<dbReference type="InterPro" id="IPR016169">
    <property type="entry name" value="FAD-bd_PCMH_sub2"/>
</dbReference>
<evidence type="ECO:0000313" key="9">
    <source>
        <dbReference type="Proteomes" id="UP000756921"/>
    </source>
</evidence>